<name>A0A9D9NK86_9BACT</name>
<sequence>MSEDIRRMIRNAFELEGLLMLADERGEEATQLLFDAIREKVESLVADASVLKPIEPVAEGAGHAEPEAEGQPVVADSCEEQQQLPFDENMDSVQEKELENECESDDNLCSDAVEADGDDIVGDDEDICDSSLSDAQEEIADEVASGSDADTEDTIVEDVDGEDDITLDEAFIRNKSKDLHGAFSLNDMFRFRRELFGNNAAEMADAIELVSAMESYQEAEDYFYNDLGWDSDSEEVEEFMTIIRNHFR</sequence>
<protein>
    <submittedName>
        <fullName evidence="1">Uncharacterized protein</fullName>
    </submittedName>
</protein>
<proteinExistence type="predicted"/>
<evidence type="ECO:0000313" key="1">
    <source>
        <dbReference type="EMBL" id="MBO8476525.1"/>
    </source>
</evidence>
<dbReference type="EMBL" id="JADIMC010000066">
    <property type="protein sequence ID" value="MBO8476525.1"/>
    <property type="molecule type" value="Genomic_DNA"/>
</dbReference>
<dbReference type="AlphaFoldDB" id="A0A9D9NK86"/>
<reference evidence="1" key="2">
    <citation type="journal article" date="2021" name="PeerJ">
        <title>Extensive microbial diversity within the chicken gut microbiome revealed by metagenomics and culture.</title>
        <authorList>
            <person name="Gilroy R."/>
            <person name="Ravi A."/>
            <person name="Getino M."/>
            <person name="Pursley I."/>
            <person name="Horton D.L."/>
            <person name="Alikhan N.F."/>
            <person name="Baker D."/>
            <person name="Gharbi K."/>
            <person name="Hall N."/>
            <person name="Watson M."/>
            <person name="Adriaenssens E.M."/>
            <person name="Foster-Nyarko E."/>
            <person name="Jarju S."/>
            <person name="Secka A."/>
            <person name="Antonio M."/>
            <person name="Oren A."/>
            <person name="Chaudhuri R.R."/>
            <person name="La Ragione R."/>
            <person name="Hildebrand F."/>
            <person name="Pallen M.J."/>
        </authorList>
    </citation>
    <scope>NUCLEOTIDE SEQUENCE</scope>
    <source>
        <strain evidence="1">6919</strain>
    </source>
</reference>
<accession>A0A9D9NK86</accession>
<evidence type="ECO:0000313" key="2">
    <source>
        <dbReference type="Proteomes" id="UP000823598"/>
    </source>
</evidence>
<gene>
    <name evidence="1" type="ORF">IAB88_05985</name>
</gene>
<dbReference type="Proteomes" id="UP000823598">
    <property type="component" value="Unassembled WGS sequence"/>
</dbReference>
<reference evidence="1" key="1">
    <citation type="submission" date="2020-10" db="EMBL/GenBank/DDBJ databases">
        <authorList>
            <person name="Gilroy R."/>
        </authorList>
    </citation>
    <scope>NUCLEOTIDE SEQUENCE</scope>
    <source>
        <strain evidence="1">6919</strain>
    </source>
</reference>
<organism evidence="1 2">
    <name type="scientific">Candidatus Limisoma faecipullorum</name>
    <dbReference type="NCBI Taxonomy" id="2840854"/>
    <lineage>
        <taxon>Bacteria</taxon>
        <taxon>Pseudomonadati</taxon>
        <taxon>Bacteroidota</taxon>
        <taxon>Bacteroidia</taxon>
        <taxon>Bacteroidales</taxon>
        <taxon>Candidatus Limisoma</taxon>
    </lineage>
</organism>
<comment type="caution">
    <text evidence="1">The sequence shown here is derived from an EMBL/GenBank/DDBJ whole genome shotgun (WGS) entry which is preliminary data.</text>
</comment>